<feature type="transmembrane region" description="Helical" evidence="1">
    <location>
        <begin position="325"/>
        <end position="341"/>
    </location>
</feature>
<keyword evidence="1" id="KW-0472">Membrane</keyword>
<feature type="transmembrane region" description="Helical" evidence="1">
    <location>
        <begin position="158"/>
        <end position="178"/>
    </location>
</feature>
<feature type="transmembrane region" description="Helical" evidence="1">
    <location>
        <begin position="66"/>
        <end position="85"/>
    </location>
</feature>
<feature type="transmembrane region" description="Helical" evidence="1">
    <location>
        <begin position="91"/>
        <end position="112"/>
    </location>
</feature>
<sequence>MSSAPTRALAWPNISTPLALCAVALGFSGSSIYVLDPLRPFHFGAALILALIALDRQWRRAVLDSALTRWLAATAAVLLIQLLWVEHTDRYLRFLAFLLTGVCYTVLADALVRRRVDFAEGLYPIVLYWLITAAMPIYDAWTGSGRFRMSYPLTGGVWYNINDMATALVFANLIWLLIKRKLSFPLYLTCWFYALAMNRRTILLAASVLGLLYLLGYARRLKHGNRALLAGALLATSAAALVLHHGNFQFGTLPSLAPRAQVGAGAVLTPASTAAADETIQSAQAGEDMPPVDEIGVIANNGDHSTAYRVQLLLDMYAQIRDMPWWQWAFGLGLGQLNLMWPATDAQWASPHFFWLEMFFHLGLLWVAFLGWLLVRSNSTGRICLITAAIAGMAPSSMIYLQPFWFLVGVCVAVLPQKNGAPSRPAAFPQHASQ</sequence>
<evidence type="ECO:0000313" key="2">
    <source>
        <dbReference type="EMBL" id="CAA07662.1"/>
    </source>
</evidence>
<dbReference type="EMBL" id="AJ007747">
    <property type="protein sequence ID" value="CAA07662.1"/>
    <property type="molecule type" value="Genomic_DNA"/>
</dbReference>
<reference evidence="2" key="1">
    <citation type="journal article" date="1999" name="Infect. Immun.">
        <title>Genetic basis for lipopolysaccharide O-antigen biosynthesis in bordetellae.</title>
        <authorList>
            <person name="Preston A."/>
            <person name="Allen A.G."/>
            <person name="Cadisch J."/>
            <person name="Thomas R."/>
            <person name="Stevens K."/>
            <person name="Churcher C.M."/>
            <person name="Badcock K.L."/>
            <person name="Parkhill J."/>
            <person name="Barrell B."/>
            <person name="Maskell D.J."/>
        </authorList>
    </citation>
    <scope>NUCLEOTIDE SEQUENCE</scope>
    <source>
        <strain evidence="2">CN7635E</strain>
    </source>
</reference>
<keyword evidence="1" id="KW-0812">Transmembrane</keyword>
<feature type="transmembrane region" description="Helical" evidence="1">
    <location>
        <begin position="387"/>
        <end position="415"/>
    </location>
</feature>
<dbReference type="CDD" id="cd21468">
    <property type="entry name" value="LPS_wlbK_N-like"/>
    <property type="match status" value="1"/>
</dbReference>
<feature type="transmembrane region" description="Helical" evidence="1">
    <location>
        <begin position="190"/>
        <end position="215"/>
    </location>
</feature>
<evidence type="ECO:0000256" key="1">
    <source>
        <dbReference type="SAM" id="Phobius"/>
    </source>
</evidence>
<gene>
    <name evidence="2" type="primary">wlbJK</name>
</gene>
<dbReference type="CDD" id="cd21469">
    <property type="entry name" value="LPS_wlbK_C-like"/>
    <property type="match status" value="1"/>
</dbReference>
<feature type="transmembrane region" description="Helical" evidence="1">
    <location>
        <begin position="12"/>
        <end position="32"/>
    </location>
</feature>
<feature type="transmembrane region" description="Helical" evidence="1">
    <location>
        <begin position="353"/>
        <end position="375"/>
    </location>
</feature>
<dbReference type="AlphaFoldDB" id="O87996"/>
<keyword evidence="1" id="KW-1133">Transmembrane helix</keyword>
<protein>
    <submittedName>
        <fullName evidence="2">Putative integral membrane protein</fullName>
    </submittedName>
</protein>
<accession>O87996</accession>
<name>O87996_BORBO</name>
<feature type="transmembrane region" description="Helical" evidence="1">
    <location>
        <begin position="121"/>
        <end position="138"/>
    </location>
</feature>
<organism evidence="2">
    <name type="scientific">Bordetella bronchiseptica</name>
    <name type="common">Alcaligenes bronchisepticus</name>
    <dbReference type="NCBI Taxonomy" id="518"/>
    <lineage>
        <taxon>Bacteria</taxon>
        <taxon>Pseudomonadati</taxon>
        <taxon>Pseudomonadota</taxon>
        <taxon>Betaproteobacteria</taxon>
        <taxon>Burkholderiales</taxon>
        <taxon>Alcaligenaceae</taxon>
        <taxon>Bordetella</taxon>
    </lineage>
</organism>
<proteinExistence type="predicted"/>